<dbReference type="SUPFAM" id="SSF75005">
    <property type="entry name" value="Arabinanase/levansucrase/invertase"/>
    <property type="match status" value="1"/>
</dbReference>
<dbReference type="InterPro" id="IPR036026">
    <property type="entry name" value="Seven-hairpin_glycosidases"/>
</dbReference>
<comment type="similarity">
    <text evidence="1">Belongs to the glycosyl hydrolase 43 family.</text>
</comment>
<evidence type="ECO:0000256" key="2">
    <source>
        <dbReference type="ARBA" id="ARBA00022801"/>
    </source>
</evidence>
<keyword evidence="3" id="KW-0326">Glycosidase</keyword>
<dbReference type="SUPFAM" id="SSF48225">
    <property type="entry name" value="Seven-hairpin glycosidases"/>
    <property type="match status" value="1"/>
</dbReference>
<name>A0ABY7VTY7_9BACT</name>
<dbReference type="RefSeq" id="WP_274151428.1">
    <property type="nucleotide sequence ID" value="NZ_CP117811.1"/>
</dbReference>
<evidence type="ECO:0000256" key="3">
    <source>
        <dbReference type="ARBA" id="ARBA00023295"/>
    </source>
</evidence>
<dbReference type="Pfam" id="PF13385">
    <property type="entry name" value="Laminin_G_3"/>
    <property type="match status" value="1"/>
</dbReference>
<accession>A0ABY7VTY7</accession>
<keyword evidence="2" id="KW-0378">Hydrolase</keyword>
<dbReference type="PANTHER" id="PTHR22925:SF3">
    <property type="entry name" value="GLYCOSYL HYDROLASE FAMILY PROTEIN 43"/>
    <property type="match status" value="1"/>
</dbReference>
<proteinExistence type="inferred from homology"/>
<dbReference type="InterPro" id="IPR013320">
    <property type="entry name" value="ConA-like_dom_sf"/>
</dbReference>
<protein>
    <submittedName>
        <fullName evidence="4">Family 43 glycosylhydrolase</fullName>
    </submittedName>
</protein>
<dbReference type="PANTHER" id="PTHR22925">
    <property type="entry name" value="GLYCOSYL HYDROLASE 43 FAMILY MEMBER"/>
    <property type="match status" value="1"/>
</dbReference>
<dbReference type="InterPro" id="IPR023296">
    <property type="entry name" value="Glyco_hydro_beta-prop_sf"/>
</dbReference>
<dbReference type="InterPro" id="IPR006710">
    <property type="entry name" value="Glyco_hydro_43"/>
</dbReference>
<dbReference type="EMBL" id="CP117811">
    <property type="protein sequence ID" value="WDE97192.1"/>
    <property type="molecule type" value="Genomic_DNA"/>
</dbReference>
<dbReference type="Gene3D" id="2.115.10.20">
    <property type="entry name" value="Glycosyl hydrolase domain, family 43"/>
    <property type="match status" value="1"/>
</dbReference>
<organism evidence="4 5">
    <name type="scientific">Lentisphaera profundi</name>
    <dbReference type="NCBI Taxonomy" id="1658616"/>
    <lineage>
        <taxon>Bacteria</taxon>
        <taxon>Pseudomonadati</taxon>
        <taxon>Lentisphaerota</taxon>
        <taxon>Lentisphaeria</taxon>
        <taxon>Lentisphaerales</taxon>
        <taxon>Lentisphaeraceae</taxon>
        <taxon>Lentisphaera</taxon>
    </lineage>
</organism>
<gene>
    <name evidence="4" type="ORF">PQO03_04385</name>
</gene>
<reference evidence="4 5" key="1">
    <citation type="submission" date="2023-02" db="EMBL/GenBank/DDBJ databases">
        <title>Genome sequence of Lentisphaera profundi SAORIC-696.</title>
        <authorList>
            <person name="Kim e."/>
            <person name="Cho J.-C."/>
            <person name="Choi A."/>
            <person name="Kang I."/>
        </authorList>
    </citation>
    <scope>NUCLEOTIDE SEQUENCE [LARGE SCALE GENOMIC DNA]</scope>
    <source>
        <strain evidence="4 5">SAORIC-696</strain>
    </source>
</reference>
<evidence type="ECO:0000313" key="5">
    <source>
        <dbReference type="Proteomes" id="UP001214250"/>
    </source>
</evidence>
<evidence type="ECO:0000256" key="1">
    <source>
        <dbReference type="ARBA" id="ARBA00009865"/>
    </source>
</evidence>
<evidence type="ECO:0000313" key="4">
    <source>
        <dbReference type="EMBL" id="WDE97192.1"/>
    </source>
</evidence>
<dbReference type="Pfam" id="PF04616">
    <property type="entry name" value="Glyco_hydro_43"/>
    <property type="match status" value="1"/>
</dbReference>
<dbReference type="Gene3D" id="2.60.120.200">
    <property type="match status" value="1"/>
</dbReference>
<dbReference type="Proteomes" id="UP001214250">
    <property type="component" value="Chromosome 1"/>
</dbReference>
<sequence>MNKLKQFTMITLFCLGTIHAKQSKSLHWPFDELSENGNLTAESSANKNHARLSGQKLTDGVRGKALQFKAGSKGLDLGDLGLQAPVTLSFWLKTDKPQSDGRLLSQLGGASSQQGALRLAAGNLHVWNAKDWPIVLSGLSHKSIWQHVAIVFKQDGTVSGYLNAKKSHTATSSFDFKGSRAGIGSSFLGQHGKPFIGALDDFRIFNRALQDSEIKKLYPSDLFSKAQADAQIKLSPLGKLARDEYLIAVRPGKVKDSPFWNQRSHQFMYAPSFDFKELEGAKEYRFTLIDKNGMTHNFEADKPYVSLKPIWLSIASGSAKLKVEALNDKGQIMKVVGQRNFHRAAMYNGPYNKQTMTYQESVRWGLRTMFDRNYFKAWMKPGVPPEEYRSKKVHKDVWGIPYPSKLLGATVAGAALYAQLKPRPADTDKVLAIGRKAADYLISLNLPVGTALENMPPTYASAGAFNKYHKPFMIRKNVMMNFPCVTADAYLSLYDVTEDKKYFDAAIKISETYRKLQLPSGTWYQVVDNNTGKGAYQTLLNPVKVVRFADRLIKQYDLKQYQDMRDEAFDYVMTSTMKTFNWQAQYEDAAPAPAYKNLSPGQACEFADYLLEKSNDNADYVDMAIELMRFAEGQYTSWENPIKMSGPGIPSMNSANWILPCVSEQTGYFMPVNFSSSHLIETFANAYKATGNEIYLAKSRDLANTLLLTQQKHQGDYPTYLIPPSKDGKFEDVQNTWINCTVYTIRSVMRLADTLKSAGIDDAVDTSIINGTDWLDSDGRQISAHEGEIARFGDTFYWYGSSYKNNPRGRFRMTAGPVWNGMQVYSSKDLKNWTYKGVCMPRPERGFGKLGATGRGHVMYNEKTKKYVMWYRWFVAMPASFLCVATADHPEGPFTPHGPREMGTSNGFGSDMNTFQDDDGKGYVIYCDHSKRESGGDWRYAIRIDSLSDDYLTSNRDGVVIFDSGCEAPAMVKYKGKYIAVASGVHGWSGSNTKCAVADSPLGKYKKQADISEQKTWKSQVTDLIYLKESDVVMALCDQWWIPDRTDIDKSRYLFLPLFLDEKTGRVKMEYRQEWSPLKAKKD</sequence>
<dbReference type="SUPFAM" id="SSF49899">
    <property type="entry name" value="Concanavalin A-like lectins/glucanases"/>
    <property type="match status" value="1"/>
</dbReference>
<keyword evidence="5" id="KW-1185">Reference proteome</keyword>